<evidence type="ECO:0008006" key="4">
    <source>
        <dbReference type="Google" id="ProtNLM"/>
    </source>
</evidence>
<evidence type="ECO:0000313" key="3">
    <source>
        <dbReference type="Proteomes" id="UP000593766"/>
    </source>
</evidence>
<evidence type="ECO:0000256" key="1">
    <source>
        <dbReference type="SAM" id="Phobius"/>
    </source>
</evidence>
<reference evidence="2 3" key="1">
    <citation type="submission" date="2020-10" db="EMBL/GenBank/DDBJ databases">
        <title>Complete genome sequence of Thermosphaera aggregans strain 3507.</title>
        <authorList>
            <person name="Zayulina K.S."/>
            <person name="Elcheninov A.G."/>
            <person name="Toshchakov S.V."/>
            <person name="Kublanov I.V."/>
            <person name="Kochetkova T.V."/>
        </authorList>
    </citation>
    <scope>NUCLEOTIDE SEQUENCE [LARGE SCALE GENOMIC DNA]</scope>
    <source>
        <strain evidence="2 3">3507</strain>
    </source>
</reference>
<dbReference type="RefSeq" id="WP_193436689.1">
    <property type="nucleotide sequence ID" value="NZ_CP063144.1"/>
</dbReference>
<gene>
    <name evidence="2" type="ORF">IMZ38_02985</name>
</gene>
<proteinExistence type="predicted"/>
<keyword evidence="1" id="KW-0812">Transmembrane</keyword>
<dbReference type="GeneID" id="59454349"/>
<feature type="transmembrane region" description="Helical" evidence="1">
    <location>
        <begin position="264"/>
        <end position="285"/>
    </location>
</feature>
<evidence type="ECO:0000313" key="2">
    <source>
        <dbReference type="EMBL" id="QOR94893.1"/>
    </source>
</evidence>
<name>A0A7M1UTK2_9CREN</name>
<dbReference type="KEGG" id="tcs:IMZ38_02985"/>
<dbReference type="AlphaFoldDB" id="A0A7M1UTK2"/>
<keyword evidence="1" id="KW-1133">Transmembrane helix</keyword>
<protein>
    <recommendedName>
        <fullName evidence="4">DUF4350 domain-containing protein</fullName>
    </recommendedName>
</protein>
<sequence length="287" mass="31755">MRRKPSPILAYSVLLGLLTALSLIAVLPTNLDYYVLDTGDNGYSTLCHESSLTLYSLKELEKNQAESALLVVGRDRLLDKGELDYVINFSEKGGLAIVFGTPEVILQLLKTLGLDAELEGYVYDPVFNAGDSRTVVAWDTRLNTTLVIDTPFALRLPSTPALAVHPIIYTSNFSFIDEHGDGLYTVGEYLGEVPVGFEIEVGRGFMLIVSAKGVLTNRVLEFNRDWFSAVRAGRSILIDQSWVRPNLLLYMKSLLHGQHGISPFYLAFITLIATVAIIYVARTVYAE</sequence>
<dbReference type="EMBL" id="CP063144">
    <property type="protein sequence ID" value="QOR94893.1"/>
    <property type="molecule type" value="Genomic_DNA"/>
</dbReference>
<keyword evidence="3" id="KW-1185">Reference proteome</keyword>
<keyword evidence="1" id="KW-0472">Membrane</keyword>
<accession>A0A7M1UTK2</accession>
<dbReference type="Proteomes" id="UP000593766">
    <property type="component" value="Chromosome"/>
</dbReference>
<organism evidence="2 3">
    <name type="scientific">Thermosphaera chiliense</name>
    <dbReference type="NCBI Taxonomy" id="3402707"/>
    <lineage>
        <taxon>Archaea</taxon>
        <taxon>Thermoproteota</taxon>
        <taxon>Thermoprotei</taxon>
        <taxon>Desulfurococcales</taxon>
        <taxon>Desulfurococcaceae</taxon>
        <taxon>Thermosphaera</taxon>
    </lineage>
</organism>